<dbReference type="EMBL" id="JANIBM010000012">
    <property type="protein sequence ID" value="MCQ8181767.1"/>
    <property type="molecule type" value="Genomic_DNA"/>
</dbReference>
<reference evidence="1 2" key="1">
    <citation type="submission" date="2022-07" db="EMBL/GenBank/DDBJ databases">
        <title>Methylomonas rivi sp. nov., Methylomonas rosea sp. nov., Methylomonas aureus sp. nov. and Methylomonas subterranea sp. nov., four novel methanotrophs isolated from a freshwater creek and the deep terrestrial subsurface.</title>
        <authorList>
            <person name="Abin C."/>
            <person name="Sankaranarayanan K."/>
            <person name="Garner C."/>
            <person name="Sindelar R."/>
            <person name="Kotary K."/>
            <person name="Garner R."/>
            <person name="Barclay S."/>
            <person name="Lawson P."/>
            <person name="Krumholz L."/>
        </authorList>
    </citation>
    <scope>NUCLEOTIDE SEQUENCE [LARGE SCALE GENOMIC DNA]</scope>
    <source>
        <strain evidence="1 2">SURF-1</strain>
    </source>
</reference>
<accession>A0ABT1UI11</accession>
<evidence type="ECO:0000313" key="1">
    <source>
        <dbReference type="EMBL" id="MCQ8181767.1"/>
    </source>
</evidence>
<dbReference type="Proteomes" id="UP001524569">
    <property type="component" value="Unassembled WGS sequence"/>
</dbReference>
<evidence type="ECO:0000313" key="2">
    <source>
        <dbReference type="Proteomes" id="UP001524569"/>
    </source>
</evidence>
<comment type="caution">
    <text evidence="1">The sequence shown here is derived from an EMBL/GenBank/DDBJ whole genome shotgun (WGS) entry which is preliminary data.</text>
</comment>
<sequence length="170" mass="19884">MNAAEHIVEAYFRLCRKCFTLTDLKVIQGNNRQFDLLAINIHENLAFHVEVGVTHRPNWAPTVVQLESGFEKKFFGSVPKRESKANGKTDHEKGKIYFDQIQNTYQAVGIDPEKVQRVWVCWIVKGKENTQPITLDINSKTLNRRFKVEVLSMRDLLLPELQRNWNFELR</sequence>
<keyword evidence="2" id="KW-1185">Reference proteome</keyword>
<protein>
    <submittedName>
        <fullName evidence="1">Uncharacterized protein</fullName>
    </submittedName>
</protein>
<organism evidence="1 2">
    <name type="scientific">Methylomonas aurea</name>
    <dbReference type="NCBI Taxonomy" id="2952224"/>
    <lineage>
        <taxon>Bacteria</taxon>
        <taxon>Pseudomonadati</taxon>
        <taxon>Pseudomonadota</taxon>
        <taxon>Gammaproteobacteria</taxon>
        <taxon>Methylococcales</taxon>
        <taxon>Methylococcaceae</taxon>
        <taxon>Methylomonas</taxon>
    </lineage>
</organism>
<gene>
    <name evidence="1" type="ORF">NP603_11655</name>
</gene>
<proteinExistence type="predicted"/>
<name>A0ABT1UI11_9GAMM</name>
<dbReference type="RefSeq" id="WP_256611055.1">
    <property type="nucleotide sequence ID" value="NZ_JANIBM010000012.1"/>
</dbReference>